<name>A0A553HW88_9PEZI</name>
<reference evidence="3" key="1">
    <citation type="submission" date="2019-06" db="EMBL/GenBank/DDBJ databases">
        <title>Draft genome sequence of the griseofulvin-producing fungus Xylaria cubensis strain G536.</title>
        <authorList>
            <person name="Mead M.E."/>
            <person name="Raja H.A."/>
            <person name="Steenwyk J.L."/>
            <person name="Knowles S.L."/>
            <person name="Oberlies N.H."/>
            <person name="Rokas A."/>
        </authorList>
    </citation>
    <scope>NUCLEOTIDE SEQUENCE [LARGE SCALE GENOMIC DNA]</scope>
    <source>
        <strain evidence="3">G536</strain>
    </source>
</reference>
<accession>A0A553HW88</accession>
<dbReference type="OrthoDB" id="5403747at2759"/>
<evidence type="ECO:0000313" key="2">
    <source>
        <dbReference type="EMBL" id="TRX92208.1"/>
    </source>
</evidence>
<dbReference type="EMBL" id="VFLP01000038">
    <property type="protein sequence ID" value="TRX92208.1"/>
    <property type="molecule type" value="Genomic_DNA"/>
</dbReference>
<protein>
    <submittedName>
        <fullName evidence="2">Uncharacterized protein</fullName>
    </submittedName>
</protein>
<feature type="compositionally biased region" description="Polar residues" evidence="1">
    <location>
        <begin position="115"/>
        <end position="126"/>
    </location>
</feature>
<keyword evidence="3" id="KW-1185">Reference proteome</keyword>
<feature type="region of interest" description="Disordered" evidence="1">
    <location>
        <begin position="82"/>
        <end position="157"/>
    </location>
</feature>
<comment type="caution">
    <text evidence="2">The sequence shown here is derived from an EMBL/GenBank/DDBJ whole genome shotgun (WGS) entry which is preliminary data.</text>
</comment>
<evidence type="ECO:0000256" key="1">
    <source>
        <dbReference type="SAM" id="MobiDB-lite"/>
    </source>
</evidence>
<dbReference type="Proteomes" id="UP000319160">
    <property type="component" value="Unassembled WGS sequence"/>
</dbReference>
<organism evidence="2 3">
    <name type="scientific">Xylaria flabelliformis</name>
    <dbReference type="NCBI Taxonomy" id="2512241"/>
    <lineage>
        <taxon>Eukaryota</taxon>
        <taxon>Fungi</taxon>
        <taxon>Dikarya</taxon>
        <taxon>Ascomycota</taxon>
        <taxon>Pezizomycotina</taxon>
        <taxon>Sordariomycetes</taxon>
        <taxon>Xylariomycetidae</taxon>
        <taxon>Xylariales</taxon>
        <taxon>Xylariaceae</taxon>
        <taxon>Xylaria</taxon>
    </lineage>
</organism>
<evidence type="ECO:0000313" key="3">
    <source>
        <dbReference type="Proteomes" id="UP000319160"/>
    </source>
</evidence>
<gene>
    <name evidence="2" type="ORF">FHL15_006823</name>
</gene>
<proteinExistence type="predicted"/>
<dbReference type="AlphaFoldDB" id="A0A553HW88"/>
<feature type="compositionally biased region" description="Basic residues" evidence="1">
    <location>
        <begin position="132"/>
        <end position="145"/>
    </location>
</feature>
<sequence>MPCRKGMVMTRKAHPKFTDRELGVVYKALSCIKEVDGQGEAVIDFEKLWKCSGYTTFHITKGRWEHIMRKLAENAKTVDTTRAALANNESTDDNMKGDQKGKNKRKTVKFAADTKTGSDNDASSSHPEPKKARTSKKQAGKKRAAKNPAVEETEEEVEARLKEIVEHPDHEGASNIQKTIDNYDIAQQYASHGGFPLSTFQYPHVGQAYGSQTYSNGESSSGLQQHPALAEDSTYFQNAFNEQAQRRFDDLLNGNDMFSDNAQIPAPPPAGFGFGLGVYAEPENDGNPDFIS</sequence>